<organism evidence="2 3">
    <name type="scientific">Deinococcus malanensis</name>
    <dbReference type="NCBI Taxonomy" id="1706855"/>
    <lineage>
        <taxon>Bacteria</taxon>
        <taxon>Thermotogati</taxon>
        <taxon>Deinococcota</taxon>
        <taxon>Deinococci</taxon>
        <taxon>Deinococcales</taxon>
        <taxon>Deinococcaceae</taxon>
        <taxon>Deinococcus</taxon>
    </lineage>
</organism>
<keyword evidence="3" id="KW-1185">Reference proteome</keyword>
<sequence>MNPGGYLLDENLSPRLKAGFGPDVLVVHARDLGGDQSDLALWTYATEHALVLVTKDADFTDRMLALDVPPPWVVRLHCGNLRAREMRAFLEATWPRIEALLPTHRLLQVYLDRIEALA</sequence>
<dbReference type="InterPro" id="IPR041049">
    <property type="entry name" value="DUF5615"/>
</dbReference>
<name>A0ABQ2EZX0_9DEIO</name>
<dbReference type="Proteomes" id="UP000647587">
    <property type="component" value="Unassembled WGS sequence"/>
</dbReference>
<dbReference type="Pfam" id="PF18480">
    <property type="entry name" value="DUF5615"/>
    <property type="match status" value="1"/>
</dbReference>
<evidence type="ECO:0000313" key="3">
    <source>
        <dbReference type="Proteomes" id="UP000647587"/>
    </source>
</evidence>
<reference evidence="3" key="1">
    <citation type="journal article" date="2019" name="Int. J. Syst. Evol. Microbiol.">
        <title>The Global Catalogue of Microorganisms (GCM) 10K type strain sequencing project: providing services to taxonomists for standard genome sequencing and annotation.</title>
        <authorList>
            <consortium name="The Broad Institute Genomics Platform"/>
            <consortium name="The Broad Institute Genome Sequencing Center for Infectious Disease"/>
            <person name="Wu L."/>
            <person name="Ma J."/>
        </authorList>
    </citation>
    <scope>NUCLEOTIDE SEQUENCE [LARGE SCALE GENOMIC DNA]</scope>
    <source>
        <strain evidence="3">JCM 30331</strain>
    </source>
</reference>
<accession>A0ABQ2EZX0</accession>
<evidence type="ECO:0000313" key="2">
    <source>
        <dbReference type="EMBL" id="GGK36448.1"/>
    </source>
</evidence>
<feature type="domain" description="DUF5615" evidence="1">
    <location>
        <begin position="6"/>
        <end position="109"/>
    </location>
</feature>
<proteinExistence type="predicted"/>
<dbReference type="EMBL" id="BMPP01000016">
    <property type="protein sequence ID" value="GGK36448.1"/>
    <property type="molecule type" value="Genomic_DNA"/>
</dbReference>
<comment type="caution">
    <text evidence="2">The sequence shown here is derived from an EMBL/GenBank/DDBJ whole genome shotgun (WGS) entry which is preliminary data.</text>
</comment>
<gene>
    <name evidence="2" type="ORF">GCM10008955_32850</name>
</gene>
<evidence type="ECO:0000259" key="1">
    <source>
        <dbReference type="Pfam" id="PF18480"/>
    </source>
</evidence>
<protein>
    <recommendedName>
        <fullName evidence="1">DUF5615 domain-containing protein</fullName>
    </recommendedName>
</protein>